<dbReference type="GO" id="GO:0005506">
    <property type="term" value="F:iron ion binding"/>
    <property type="evidence" value="ECO:0007669"/>
    <property type="project" value="InterPro"/>
</dbReference>
<dbReference type="GO" id="GO:0016705">
    <property type="term" value="F:oxidoreductase activity, acting on paired donors, with incorporation or reduction of molecular oxygen"/>
    <property type="evidence" value="ECO:0007669"/>
    <property type="project" value="InterPro"/>
</dbReference>
<organism evidence="5 6">
    <name type="scientific">Fusarium oxysporum f. sp. rapae</name>
    <dbReference type="NCBI Taxonomy" id="485398"/>
    <lineage>
        <taxon>Eukaryota</taxon>
        <taxon>Fungi</taxon>
        <taxon>Dikarya</taxon>
        <taxon>Ascomycota</taxon>
        <taxon>Pezizomycotina</taxon>
        <taxon>Sordariomycetes</taxon>
        <taxon>Hypocreomycetidae</taxon>
        <taxon>Hypocreales</taxon>
        <taxon>Nectriaceae</taxon>
        <taxon>Fusarium</taxon>
        <taxon>Fusarium oxysporum species complex</taxon>
    </lineage>
</organism>
<proteinExistence type="predicted"/>
<gene>
    <name evidence="5" type="ORF">Forpe1208_v009471</name>
</gene>
<evidence type="ECO:0000256" key="1">
    <source>
        <dbReference type="ARBA" id="ARBA00022617"/>
    </source>
</evidence>
<evidence type="ECO:0000256" key="3">
    <source>
        <dbReference type="ARBA" id="ARBA00023004"/>
    </source>
</evidence>
<evidence type="ECO:0000256" key="4">
    <source>
        <dbReference type="SAM" id="MobiDB-lite"/>
    </source>
</evidence>
<dbReference type="GO" id="GO:0020037">
    <property type="term" value="F:heme binding"/>
    <property type="evidence" value="ECO:0007669"/>
    <property type="project" value="InterPro"/>
</dbReference>
<keyword evidence="5" id="KW-0560">Oxidoreductase</keyword>
<dbReference type="AlphaFoldDB" id="A0A8J5NW85"/>
<dbReference type="PROSITE" id="PS00086">
    <property type="entry name" value="CYTOCHROME_P450"/>
    <property type="match status" value="1"/>
</dbReference>
<dbReference type="Proteomes" id="UP000694050">
    <property type="component" value="Unassembled WGS sequence"/>
</dbReference>
<dbReference type="GO" id="GO:0004497">
    <property type="term" value="F:monooxygenase activity"/>
    <property type="evidence" value="ECO:0007669"/>
    <property type="project" value="UniProtKB-KW"/>
</dbReference>
<keyword evidence="5" id="KW-0503">Monooxygenase</keyword>
<reference evidence="5" key="1">
    <citation type="submission" date="2021-04" db="EMBL/GenBank/DDBJ databases">
        <title>First draft genome resource for Brassicaceae pathogens Fusarium oxysporum f. sp. raphani and Fusarium oxysporum f. sp. rapae.</title>
        <authorList>
            <person name="Asai S."/>
        </authorList>
    </citation>
    <scope>NUCLEOTIDE SEQUENCE</scope>
    <source>
        <strain evidence="5">Tf1208</strain>
    </source>
</reference>
<accession>A0A8J5NW85</accession>
<dbReference type="Pfam" id="PF00067">
    <property type="entry name" value="p450"/>
    <property type="match status" value="1"/>
</dbReference>
<dbReference type="InterPro" id="IPR050121">
    <property type="entry name" value="Cytochrome_P450_monoxygenase"/>
</dbReference>
<name>A0A8J5NW85_FUSOX</name>
<keyword evidence="3" id="KW-0408">Iron</keyword>
<dbReference type="InterPro" id="IPR017972">
    <property type="entry name" value="Cyt_P450_CS"/>
</dbReference>
<dbReference type="CDD" id="cd11062">
    <property type="entry name" value="CYP58-like"/>
    <property type="match status" value="1"/>
</dbReference>
<evidence type="ECO:0000313" key="5">
    <source>
        <dbReference type="EMBL" id="KAG7412904.1"/>
    </source>
</evidence>
<keyword evidence="2" id="KW-0479">Metal-binding</keyword>
<protein>
    <submittedName>
        <fullName evidence="5">Cyrochrome P450 monooxygenase</fullName>
    </submittedName>
</protein>
<dbReference type="EMBL" id="JAELUQ010000006">
    <property type="protein sequence ID" value="KAG7412904.1"/>
    <property type="molecule type" value="Genomic_DNA"/>
</dbReference>
<dbReference type="PANTHER" id="PTHR24305">
    <property type="entry name" value="CYTOCHROME P450"/>
    <property type="match status" value="1"/>
</dbReference>
<keyword evidence="1" id="KW-0349">Heme</keyword>
<feature type="compositionally biased region" description="Basic and acidic residues" evidence="4">
    <location>
        <begin position="794"/>
        <end position="824"/>
    </location>
</feature>
<feature type="region of interest" description="Disordered" evidence="4">
    <location>
        <begin position="791"/>
        <end position="824"/>
    </location>
</feature>
<sequence>MADATWSAFQGTLTSLTARDWIVALISAWLAFKVLQALYNVSPLHPLSKIPGPKLAAATYLPEFYYDVILVGRYTHAIKQMHEKYGPIVRINPNELHCADMSFSDEIYAVGGRKRDKPFHQVNGSAAGTGNAFGTPDHDLHRARRAPVAKFFSRAMIARLEQEVHDLAQTLCNKLLAENKDEKDRKPFEIAHAYSCFTSDAISSYCFGKAFGLLSRNQWQPNYREATLAVLKPVFFFRFFPILVSSVKLGKYLVDYLPADTALLIRTLQIDIPSRVQKTKNDLDSGIVYDRPTIFADLLQSELDESEKKQDRLVEEAVTIVNAGTETTSWALAVITYFLLSQPETLAKLQDELKQVVDDPCHLPSWTTLEHLPYLGAVINEGLRLSYGVSSRTARVPTTEDLVYRGEFNKKPTTLVLPRGYAIGMSAAIAHHDESVFPDSYTFVPERWIDEDNKIRKDLERSMIAFSKGSRGCLGKNLALCELYLSLAALVLRVMPYMRLYETTERDIRYDHDMFIPMTESGSKGVRLSNTLNCYRIYNIFIIYINPLTAAFIIRWQSYPDAPPPYSSLAATASEPAFSDASQPRILHIPTLQQSTHLPSEKPIAIPATSSKLGSPFLRAFPPILEDEYHLPREAFLRFLDDLNRAAVASPPVQILGMVGGIVSMIPLHTAQIVGNSVNAAATLSTYAMSKSRSELCISTANKELFMPRGLKAEFAKLDAVARYAKIPILDGNGRIEKNSMVLGPWEDASAQSSLTVQQRRLQALGPWIAPLELTPLPELHVPDNFVSKMHASTSERQRKKEEKKMSKDRAKAHEDWTEDSRKAREDYEKEMRKIEEEFAKVQRKHADEPRKLERELQKLDREREKCEKEYEKEMRKVYKDRLKDDKEEEGVRKVLWLLIRPIGNEPME</sequence>
<evidence type="ECO:0000256" key="2">
    <source>
        <dbReference type="ARBA" id="ARBA00022723"/>
    </source>
</evidence>
<comment type="caution">
    <text evidence="5">The sequence shown here is derived from an EMBL/GenBank/DDBJ whole genome shotgun (WGS) entry which is preliminary data.</text>
</comment>
<dbReference type="PANTHER" id="PTHR24305:SF147">
    <property type="entry name" value="P450, PUTATIVE (EUROFUNG)-RELATED"/>
    <property type="match status" value="1"/>
</dbReference>
<evidence type="ECO:0000313" key="6">
    <source>
        <dbReference type="Proteomes" id="UP000694050"/>
    </source>
</evidence>
<dbReference type="InterPro" id="IPR001128">
    <property type="entry name" value="Cyt_P450"/>
</dbReference>